<accession>A0A4D6HF07</accession>
<dbReference type="RefSeq" id="WP_049994638.1">
    <property type="nucleotide sequence ID" value="NZ_CP031310.1"/>
</dbReference>
<evidence type="ECO:0008006" key="4">
    <source>
        <dbReference type="Google" id="ProtNLM"/>
    </source>
</evidence>
<reference evidence="2 3" key="1">
    <citation type="journal article" date="2019" name="Nat. Commun.">
        <title>A new type of DNA phosphorothioation-based antiviral system in archaea.</title>
        <authorList>
            <person name="Xiong L."/>
            <person name="Liu S."/>
            <person name="Chen S."/>
            <person name="Xiao Y."/>
            <person name="Zhu B."/>
            <person name="Gao Y."/>
            <person name="Zhang Y."/>
            <person name="Chen B."/>
            <person name="Luo J."/>
            <person name="Deng Z."/>
            <person name="Chen X."/>
            <person name="Wang L."/>
            <person name="Chen S."/>
        </authorList>
    </citation>
    <scope>NUCLEOTIDE SEQUENCE [LARGE SCALE GENOMIC DNA]</scope>
    <source>
        <strain evidence="2 3">CBA1105</strain>
    </source>
</reference>
<evidence type="ECO:0000313" key="2">
    <source>
        <dbReference type="EMBL" id="QCC51748.1"/>
    </source>
</evidence>
<proteinExistence type="predicted"/>
<sequence length="626" mass="62972">MSDSSETEHIESTEAAATLLAVASSYKVRGKFTDDQGAGVVGQNDAGSGTPLGVQGAVPNSADGFGLATPDDARIEGDIESSSGHALTVGGVPTLQLGPEGTDGGGDPAGGNVVAGLESNSANNAAGATISGGGNASLNGDPNSVTDNFGTVGGGHSNTAGDAQSGTTSAVHATVGGGQFNEASGENSTVGGGTGNKATALAATVAGGDSNGATDRWATIAGGSRNLTSSENAFIGSGSFNQADGSDSVIAGGENNTTIGPFSAIGGGEDNRTGTSGTAFGFYATIPGGRSNLATEDYTFAAGRQAKAEHAGAFVWADSTDASVSSSGEDQFIVEAGGGVGIGETDPRTQLHVSYSNNGSNIENHTALIEDTNDSSSRALAVKIGDSSPTDVDHYITFYDADDNYQGAIEGTGSGTVQLDGTTADYGEYMPKRDSTADIETADVVGVVDGEITKRTTEAGQALVVSDRSIVTGNSPGPDPVDRADHEVCAFVGQVPVKVRGPVAAGDLLVPSGEHDGTAQAVDPTAYRPNDGPLIGRAWEGSDTAGVHRVTVAVGIEAGDVLGPALRTQREELQAENERLREQLEAKDDRIEVLESETEQLRERLAALEERVTTLDTGGTATPADD</sequence>
<organism evidence="2 3">
    <name type="scientific">Halapricum salinum</name>
    <dbReference type="NCBI Taxonomy" id="1457250"/>
    <lineage>
        <taxon>Archaea</taxon>
        <taxon>Methanobacteriati</taxon>
        <taxon>Methanobacteriota</taxon>
        <taxon>Stenosarchaea group</taxon>
        <taxon>Halobacteria</taxon>
        <taxon>Halobacteriales</taxon>
        <taxon>Haloarculaceae</taxon>
        <taxon>Halapricum</taxon>
    </lineage>
</organism>
<evidence type="ECO:0000256" key="1">
    <source>
        <dbReference type="SAM" id="Coils"/>
    </source>
</evidence>
<feature type="coiled-coil region" evidence="1">
    <location>
        <begin position="563"/>
        <end position="611"/>
    </location>
</feature>
<dbReference type="Proteomes" id="UP000296706">
    <property type="component" value="Chromosome"/>
</dbReference>
<evidence type="ECO:0000313" key="3">
    <source>
        <dbReference type="Proteomes" id="UP000296706"/>
    </source>
</evidence>
<name>A0A4D6HF07_9EURY</name>
<dbReference type="Gene3D" id="2.150.10.10">
    <property type="entry name" value="Serralysin-like metalloprotease, C-terminal"/>
    <property type="match status" value="1"/>
</dbReference>
<dbReference type="STRING" id="1457250.GCA_000755225_00672"/>
<gene>
    <name evidence="2" type="ORF">DV733_11095</name>
</gene>
<dbReference type="KEGG" id="hsn:DV733_11095"/>
<dbReference type="Gene3D" id="2.40.300.10">
    <property type="entry name" value="Head decoration protein D"/>
    <property type="match status" value="1"/>
</dbReference>
<dbReference type="AlphaFoldDB" id="A0A4D6HF07"/>
<dbReference type="InterPro" id="IPR011049">
    <property type="entry name" value="Serralysin-like_metalloprot_C"/>
</dbReference>
<dbReference type="EMBL" id="CP031310">
    <property type="protein sequence ID" value="QCC51748.1"/>
    <property type="molecule type" value="Genomic_DNA"/>
</dbReference>
<dbReference type="GeneID" id="39848417"/>
<protein>
    <recommendedName>
        <fullName evidence="4">Peptidase S74 domain-containing protein</fullName>
    </recommendedName>
</protein>
<keyword evidence="1" id="KW-0175">Coiled coil</keyword>
<keyword evidence="3" id="KW-1185">Reference proteome</keyword>